<keyword evidence="2" id="KW-1185">Reference proteome</keyword>
<sequence>MSNSSRSSTSSVVPNTLVALPSLSSSLSSLPQARSLDGIAIHPTSMSAQRHAESEAKLRKALSKSATSSHSLPVFVPNTPPSPYSPDSPALTMRKPLKHKATA</sequence>
<name>A0ACB8TYU9_9APHY</name>
<proteinExistence type="predicted"/>
<organism evidence="1 2">
    <name type="scientific">Irpex rosettiformis</name>
    <dbReference type="NCBI Taxonomy" id="378272"/>
    <lineage>
        <taxon>Eukaryota</taxon>
        <taxon>Fungi</taxon>
        <taxon>Dikarya</taxon>
        <taxon>Basidiomycota</taxon>
        <taxon>Agaricomycotina</taxon>
        <taxon>Agaricomycetes</taxon>
        <taxon>Polyporales</taxon>
        <taxon>Irpicaceae</taxon>
        <taxon>Irpex</taxon>
    </lineage>
</organism>
<protein>
    <submittedName>
        <fullName evidence="1">Uncharacterized protein</fullName>
    </submittedName>
</protein>
<evidence type="ECO:0000313" key="1">
    <source>
        <dbReference type="EMBL" id="KAI0087186.1"/>
    </source>
</evidence>
<evidence type="ECO:0000313" key="2">
    <source>
        <dbReference type="Proteomes" id="UP001055072"/>
    </source>
</evidence>
<gene>
    <name evidence="1" type="ORF">BDY19DRAFT_995260</name>
</gene>
<comment type="caution">
    <text evidence="1">The sequence shown here is derived from an EMBL/GenBank/DDBJ whole genome shotgun (WGS) entry which is preliminary data.</text>
</comment>
<dbReference type="Proteomes" id="UP001055072">
    <property type="component" value="Unassembled WGS sequence"/>
</dbReference>
<dbReference type="EMBL" id="MU274919">
    <property type="protein sequence ID" value="KAI0087186.1"/>
    <property type="molecule type" value="Genomic_DNA"/>
</dbReference>
<reference evidence="1" key="1">
    <citation type="journal article" date="2021" name="Environ. Microbiol.">
        <title>Gene family expansions and transcriptome signatures uncover fungal adaptations to wood decay.</title>
        <authorList>
            <person name="Hage H."/>
            <person name="Miyauchi S."/>
            <person name="Viragh M."/>
            <person name="Drula E."/>
            <person name="Min B."/>
            <person name="Chaduli D."/>
            <person name="Navarro D."/>
            <person name="Favel A."/>
            <person name="Norest M."/>
            <person name="Lesage-Meessen L."/>
            <person name="Balint B."/>
            <person name="Merenyi Z."/>
            <person name="de Eugenio L."/>
            <person name="Morin E."/>
            <person name="Martinez A.T."/>
            <person name="Baldrian P."/>
            <person name="Stursova M."/>
            <person name="Martinez M.J."/>
            <person name="Novotny C."/>
            <person name="Magnuson J.K."/>
            <person name="Spatafora J.W."/>
            <person name="Maurice S."/>
            <person name="Pangilinan J."/>
            <person name="Andreopoulos W."/>
            <person name="LaButti K."/>
            <person name="Hundley H."/>
            <person name="Na H."/>
            <person name="Kuo A."/>
            <person name="Barry K."/>
            <person name="Lipzen A."/>
            <person name="Henrissat B."/>
            <person name="Riley R."/>
            <person name="Ahrendt S."/>
            <person name="Nagy L.G."/>
            <person name="Grigoriev I.V."/>
            <person name="Martin F."/>
            <person name="Rosso M.N."/>
        </authorList>
    </citation>
    <scope>NUCLEOTIDE SEQUENCE</scope>
    <source>
        <strain evidence="1">CBS 384.51</strain>
    </source>
</reference>
<accession>A0ACB8TYU9</accession>